<dbReference type="InterPro" id="IPR001881">
    <property type="entry name" value="EGF-like_Ca-bd_dom"/>
</dbReference>
<comment type="caution">
    <text evidence="8">Lacks conserved residue(s) required for the propagation of feature annotation.</text>
</comment>
<feature type="disulfide bond" evidence="8">
    <location>
        <begin position="114"/>
        <end position="123"/>
    </location>
</feature>
<evidence type="ECO:0000259" key="9">
    <source>
        <dbReference type="PROSITE" id="PS50026"/>
    </source>
</evidence>
<dbReference type="CDD" id="cd00054">
    <property type="entry name" value="EGF_CA"/>
    <property type="match status" value="4"/>
</dbReference>
<dbReference type="InterPro" id="IPR018097">
    <property type="entry name" value="EGF_Ca-bd_CS"/>
</dbReference>
<comment type="subcellular location">
    <subcellularLocation>
        <location evidence="1">Secreted</location>
    </subcellularLocation>
</comment>
<keyword evidence="5" id="KW-0677">Repeat</keyword>
<dbReference type="PRINTS" id="PR00010">
    <property type="entry name" value="EGFBLOOD"/>
</dbReference>
<dbReference type="GO" id="GO:0005509">
    <property type="term" value="F:calcium ion binding"/>
    <property type="evidence" value="ECO:0007669"/>
    <property type="project" value="InterPro"/>
</dbReference>
<dbReference type="SUPFAM" id="SSF57184">
    <property type="entry name" value="Growth factor receptor domain"/>
    <property type="match status" value="1"/>
</dbReference>
<feature type="domain" description="EGF-like" evidence="9">
    <location>
        <begin position="126"/>
        <end position="162"/>
    </location>
</feature>
<evidence type="ECO:0000256" key="7">
    <source>
        <dbReference type="ARBA" id="ARBA00023180"/>
    </source>
</evidence>
<dbReference type="InterPro" id="IPR013032">
    <property type="entry name" value="EGF-like_CS"/>
</dbReference>
<dbReference type="Proteomes" id="UP000655588">
    <property type="component" value="Unassembled WGS sequence"/>
</dbReference>
<keyword evidence="3 8" id="KW-0245">EGF-like domain</keyword>
<keyword evidence="2" id="KW-0964">Secreted</keyword>
<dbReference type="FunFam" id="2.10.25.10:FF:000125">
    <property type="entry name" value="Neurogenic locus notch protein-like"/>
    <property type="match status" value="1"/>
</dbReference>
<dbReference type="Pfam" id="PF07645">
    <property type="entry name" value="EGF_CA"/>
    <property type="match status" value="1"/>
</dbReference>
<evidence type="ECO:0000256" key="5">
    <source>
        <dbReference type="ARBA" id="ARBA00022737"/>
    </source>
</evidence>
<organism evidence="10 11">
    <name type="scientific">Frieseomelitta varia</name>
    <dbReference type="NCBI Taxonomy" id="561572"/>
    <lineage>
        <taxon>Eukaryota</taxon>
        <taxon>Metazoa</taxon>
        <taxon>Ecdysozoa</taxon>
        <taxon>Arthropoda</taxon>
        <taxon>Hexapoda</taxon>
        <taxon>Insecta</taxon>
        <taxon>Pterygota</taxon>
        <taxon>Neoptera</taxon>
        <taxon>Endopterygota</taxon>
        <taxon>Hymenoptera</taxon>
        <taxon>Apocrita</taxon>
        <taxon>Aculeata</taxon>
        <taxon>Apoidea</taxon>
        <taxon>Anthophila</taxon>
        <taxon>Apidae</taxon>
        <taxon>Frieseomelitta</taxon>
    </lineage>
</organism>
<reference evidence="10" key="1">
    <citation type="submission" date="2019-11" db="EMBL/GenBank/DDBJ databases">
        <title>The nuclear and mitochondrial genomes of Frieseomelitta varia - a highly eusocial stingless bee (Meliponini) with a permanently sterile worker caste.</title>
        <authorList>
            <person name="Freitas F.C.P."/>
            <person name="Lourenco A.P."/>
            <person name="Nunes F.M.F."/>
            <person name="Paschoal A.R."/>
            <person name="Abreu F.C.P."/>
            <person name="Barbin F.O."/>
            <person name="Bataglia L."/>
            <person name="Cardoso-Junior C.A.M."/>
            <person name="Cervoni M.S."/>
            <person name="Silva S.R."/>
            <person name="Dalarmi F."/>
            <person name="Del Lama M.A."/>
            <person name="Depintor T.S."/>
            <person name="Ferreira K.M."/>
            <person name="Goria P.S."/>
            <person name="Jaskot M.C."/>
            <person name="Lago D.C."/>
            <person name="Luna-Lucena D."/>
            <person name="Moda L.M."/>
            <person name="Nascimento L."/>
            <person name="Pedrino M."/>
            <person name="Rabico F.O."/>
            <person name="Sanches F.C."/>
            <person name="Santos D.E."/>
            <person name="Santos C.G."/>
            <person name="Vieira J."/>
            <person name="Lopes T.F."/>
            <person name="Barchuk A.R."/>
            <person name="Hartfelder K."/>
            <person name="Simoes Z.L.P."/>
            <person name="Bitondi M.M.G."/>
            <person name="Pinheiro D.G."/>
        </authorList>
    </citation>
    <scope>NUCLEOTIDE SEQUENCE</scope>
    <source>
        <strain evidence="10">USP_RPSP 00005682</strain>
        <tissue evidence="10">Whole individual</tissue>
    </source>
</reference>
<feature type="disulfide bond" evidence="8">
    <location>
        <begin position="275"/>
        <end position="284"/>
    </location>
</feature>
<protein>
    <recommendedName>
        <fullName evidence="9">EGF-like domain-containing protein</fullName>
    </recommendedName>
</protein>
<keyword evidence="6 8" id="KW-1015">Disulfide bond</keyword>
<dbReference type="InterPro" id="IPR000742">
    <property type="entry name" value="EGF"/>
</dbReference>
<sequence>MFISNVSQSVGHEAQLLSRLTDWPQSLTNREFSLRIVSGFRGDQCEENIDDCPGNLCQNGATCMDRINEYSCLCPPSYTGTQCELDVDECSVRPSLCHNGATCTNSPGSYSCICVNGWTGPDCSVNIDDCAGAACFNGATCIDRVGSFYCQCTYGKTVRLTVLMDNESLKLHCVLSVNTQVAVYLINSMLPFPNSSFVIKSKFAMKIRECLFVYIPDVSRRPTILVLVILHSHIVITGFLKRLLCHLDDACTSNPCHEGAICDTSPINGSFACSCATGYKGVDCSNDIDECEQDANRLDVRNTKMASFVGNFIDSDWKDLYIRAKVLVQTLRR</sequence>
<dbReference type="GO" id="GO:0005576">
    <property type="term" value="C:extracellular region"/>
    <property type="evidence" value="ECO:0007669"/>
    <property type="project" value="UniProtKB-SubCell"/>
</dbReference>
<feature type="domain" description="EGF-like" evidence="9">
    <location>
        <begin position="86"/>
        <end position="124"/>
    </location>
</feature>
<feature type="disulfide bond" evidence="8">
    <location>
        <begin position="74"/>
        <end position="83"/>
    </location>
</feature>
<evidence type="ECO:0000256" key="2">
    <source>
        <dbReference type="ARBA" id="ARBA00022525"/>
    </source>
</evidence>
<comment type="caution">
    <text evidence="10">The sequence shown here is derived from an EMBL/GenBank/DDBJ whole genome shotgun (WGS) entry which is preliminary data.</text>
</comment>
<dbReference type="PROSITE" id="PS50026">
    <property type="entry name" value="EGF_3"/>
    <property type="match status" value="4"/>
</dbReference>
<feature type="domain" description="EGF-like" evidence="9">
    <location>
        <begin position="48"/>
        <end position="84"/>
    </location>
</feature>
<dbReference type="AlphaFoldDB" id="A0A833SBW0"/>
<dbReference type="PROSITE" id="PS00010">
    <property type="entry name" value="ASX_HYDROXYL"/>
    <property type="match status" value="3"/>
</dbReference>
<dbReference type="Gene3D" id="2.10.25.10">
    <property type="entry name" value="Laminin"/>
    <property type="match status" value="4"/>
</dbReference>
<evidence type="ECO:0000256" key="8">
    <source>
        <dbReference type="PROSITE-ProRule" id="PRU00076"/>
    </source>
</evidence>
<gene>
    <name evidence="10" type="ORF">E2986_12755</name>
</gene>
<dbReference type="PROSITE" id="PS00022">
    <property type="entry name" value="EGF_1"/>
    <property type="match status" value="3"/>
</dbReference>
<accession>A0A833SBW0</accession>
<feature type="disulfide bond" evidence="8">
    <location>
        <begin position="256"/>
        <end position="273"/>
    </location>
</feature>
<dbReference type="FunFam" id="2.10.25.10:FF:000136">
    <property type="entry name" value="Neurogenic locus notch 1"/>
    <property type="match status" value="1"/>
</dbReference>
<dbReference type="PANTHER" id="PTHR12916:SF4">
    <property type="entry name" value="UNINFLATABLE, ISOFORM C"/>
    <property type="match status" value="1"/>
</dbReference>
<dbReference type="PROSITE" id="PS01187">
    <property type="entry name" value="EGF_CA"/>
    <property type="match status" value="2"/>
</dbReference>
<dbReference type="EMBL" id="WNWW01000514">
    <property type="protein sequence ID" value="KAF3423978.1"/>
    <property type="molecule type" value="Genomic_DNA"/>
</dbReference>
<dbReference type="InterPro" id="IPR049883">
    <property type="entry name" value="NOTCH1_EGF-like"/>
</dbReference>
<dbReference type="SMART" id="SM00181">
    <property type="entry name" value="EGF"/>
    <property type="match status" value="4"/>
</dbReference>
<dbReference type="FunFam" id="2.10.25.10:FF:000045">
    <property type="entry name" value="Slit guidance ligand 2"/>
    <property type="match status" value="1"/>
</dbReference>
<proteinExistence type="predicted"/>
<dbReference type="PROSITE" id="PS01186">
    <property type="entry name" value="EGF_2"/>
    <property type="match status" value="2"/>
</dbReference>
<evidence type="ECO:0000256" key="6">
    <source>
        <dbReference type="ARBA" id="ARBA00023157"/>
    </source>
</evidence>
<dbReference type="SMART" id="SM00179">
    <property type="entry name" value="EGF_CA"/>
    <property type="match status" value="4"/>
</dbReference>
<keyword evidence="11" id="KW-1185">Reference proteome</keyword>
<dbReference type="GO" id="GO:0007399">
    <property type="term" value="P:nervous system development"/>
    <property type="evidence" value="ECO:0007669"/>
    <property type="project" value="UniProtKB-ARBA"/>
</dbReference>
<name>A0A833SBW0_9HYME</name>
<keyword evidence="7" id="KW-0325">Glycoprotein</keyword>
<evidence type="ECO:0000313" key="11">
    <source>
        <dbReference type="Proteomes" id="UP000655588"/>
    </source>
</evidence>
<dbReference type="SUPFAM" id="SSF57196">
    <property type="entry name" value="EGF/Laminin"/>
    <property type="match status" value="1"/>
</dbReference>
<evidence type="ECO:0000256" key="1">
    <source>
        <dbReference type="ARBA" id="ARBA00004613"/>
    </source>
</evidence>
<evidence type="ECO:0000256" key="4">
    <source>
        <dbReference type="ARBA" id="ARBA00022729"/>
    </source>
</evidence>
<dbReference type="Pfam" id="PF00008">
    <property type="entry name" value="EGF"/>
    <property type="match status" value="2"/>
</dbReference>
<dbReference type="InterPro" id="IPR000152">
    <property type="entry name" value="EGF-type_Asp/Asn_hydroxyl_site"/>
</dbReference>
<dbReference type="PANTHER" id="PTHR12916">
    <property type="entry name" value="CYTOCHROME C OXIDASE POLYPEPTIDE VIC-2"/>
    <property type="match status" value="1"/>
</dbReference>
<keyword evidence="4" id="KW-0732">Signal</keyword>
<feature type="domain" description="EGF-like" evidence="9">
    <location>
        <begin position="247"/>
        <end position="285"/>
    </location>
</feature>
<evidence type="ECO:0000313" key="10">
    <source>
        <dbReference type="EMBL" id="KAF3423978.1"/>
    </source>
</evidence>
<dbReference type="InterPro" id="IPR009030">
    <property type="entry name" value="Growth_fac_rcpt_cys_sf"/>
</dbReference>
<evidence type="ECO:0000256" key="3">
    <source>
        <dbReference type="ARBA" id="ARBA00022536"/>
    </source>
</evidence>
<dbReference type="Pfam" id="PF12661">
    <property type="entry name" value="hEGF"/>
    <property type="match status" value="1"/>
</dbReference>